<evidence type="ECO:0008006" key="4">
    <source>
        <dbReference type="Google" id="ProtNLM"/>
    </source>
</evidence>
<comment type="caution">
    <text evidence="2">The sequence shown here is derived from an EMBL/GenBank/DDBJ whole genome shotgun (WGS) entry which is preliminary data.</text>
</comment>
<gene>
    <name evidence="2" type="ORF">HMPREF1076_04654</name>
</gene>
<dbReference type="GO" id="GO:0019867">
    <property type="term" value="C:outer membrane"/>
    <property type="evidence" value="ECO:0007669"/>
    <property type="project" value="InterPro"/>
</dbReference>
<dbReference type="HOGENOM" id="CLU_1833262_0_0_10"/>
<evidence type="ECO:0000313" key="2">
    <source>
        <dbReference type="EMBL" id="EKN08550.1"/>
    </source>
</evidence>
<proteinExistence type="predicted"/>
<dbReference type="AlphaFoldDB" id="K5ZBH4"/>
<feature type="signal peptide" evidence="1">
    <location>
        <begin position="1"/>
        <end position="22"/>
    </location>
</feature>
<dbReference type="EMBL" id="AGZO01000035">
    <property type="protein sequence ID" value="EKN08550.1"/>
    <property type="molecule type" value="Genomic_DNA"/>
</dbReference>
<dbReference type="Proteomes" id="UP000006330">
    <property type="component" value="Unassembled WGS sequence"/>
</dbReference>
<feature type="chain" id="PRO_5003887977" description="Secretin/TonB short N-terminal domain-containing protein" evidence="1">
    <location>
        <begin position="23"/>
        <end position="140"/>
    </location>
</feature>
<evidence type="ECO:0000313" key="3">
    <source>
        <dbReference type="Proteomes" id="UP000006330"/>
    </source>
</evidence>
<accession>K5ZBH4</accession>
<keyword evidence="1" id="KW-0732">Signal</keyword>
<protein>
    <recommendedName>
        <fullName evidence="4">Secretin/TonB short N-terminal domain-containing protein</fullName>
    </recommendedName>
</protein>
<name>K5ZBH4_9BACT</name>
<sequence length="140" mass="16439">MKLFIQLFILLLSLSILYPANATEADKAPTITLNISNLPLPDVLVIIEKQSEMSFSYESSVIKDIPKVTLQVNQVPLRTCLDMLFRDLSVTYTIRRKIYYLTKKKQSRYDQRLYPRSIYNRIPYRCFRLQSQNPGRDSNQ</sequence>
<evidence type="ECO:0000256" key="1">
    <source>
        <dbReference type="SAM" id="SignalP"/>
    </source>
</evidence>
<organism evidence="2 3">
    <name type="scientific">Parabacteroides goldsteinii CL02T12C30</name>
    <dbReference type="NCBI Taxonomy" id="999418"/>
    <lineage>
        <taxon>Bacteria</taxon>
        <taxon>Pseudomonadati</taxon>
        <taxon>Bacteroidota</taxon>
        <taxon>Bacteroidia</taxon>
        <taxon>Bacteroidales</taxon>
        <taxon>Tannerellaceae</taxon>
        <taxon>Parabacteroides</taxon>
    </lineage>
</organism>
<reference evidence="2 3" key="1">
    <citation type="submission" date="2012-02" db="EMBL/GenBank/DDBJ databases">
        <title>The Genome Sequence of Parabacteroides goldsteinii CL02T12C30.</title>
        <authorList>
            <consortium name="The Broad Institute Genome Sequencing Platform"/>
            <person name="Earl A."/>
            <person name="Ward D."/>
            <person name="Feldgarden M."/>
            <person name="Gevers D."/>
            <person name="Zitomersky N.L."/>
            <person name="Coyne M.J."/>
            <person name="Comstock L.E."/>
            <person name="Young S.K."/>
            <person name="Zeng Q."/>
            <person name="Gargeya S."/>
            <person name="Fitzgerald M."/>
            <person name="Haas B."/>
            <person name="Abouelleil A."/>
            <person name="Alvarado L."/>
            <person name="Arachchi H.M."/>
            <person name="Berlin A."/>
            <person name="Chapman S.B."/>
            <person name="Gearin G."/>
            <person name="Goldberg J."/>
            <person name="Griggs A."/>
            <person name="Gujja S."/>
            <person name="Hansen M."/>
            <person name="Heiman D."/>
            <person name="Howarth C."/>
            <person name="Larimer J."/>
            <person name="Lui A."/>
            <person name="MacDonald P.J.P."/>
            <person name="McCowen C."/>
            <person name="Montmayeur A."/>
            <person name="Murphy C."/>
            <person name="Neiman D."/>
            <person name="Pearson M."/>
            <person name="Priest M."/>
            <person name="Roberts A."/>
            <person name="Saif S."/>
            <person name="Shea T."/>
            <person name="Sisk P."/>
            <person name="Stolte C."/>
            <person name="Sykes S."/>
            <person name="Wortman J."/>
            <person name="Nusbaum C."/>
            <person name="Birren B."/>
        </authorList>
    </citation>
    <scope>NUCLEOTIDE SEQUENCE [LARGE SCALE GENOMIC DNA]</scope>
    <source>
        <strain evidence="2 3">CL02T12C30</strain>
    </source>
</reference>